<proteinExistence type="predicted"/>
<dbReference type="Proteomes" id="UP000291084">
    <property type="component" value="Chromosome 4"/>
</dbReference>
<name>A0A0S3RTG8_PHAAN</name>
<evidence type="ECO:0000256" key="1">
    <source>
        <dbReference type="SAM" id="MobiDB-lite"/>
    </source>
</evidence>
<evidence type="ECO:0000313" key="3">
    <source>
        <dbReference type="Proteomes" id="UP000291084"/>
    </source>
</evidence>
<protein>
    <submittedName>
        <fullName evidence="2">Uncharacterized protein</fullName>
    </submittedName>
</protein>
<evidence type="ECO:0000313" key="2">
    <source>
        <dbReference type="EMBL" id="BAT83914.1"/>
    </source>
</evidence>
<sequence>MMVDSRGSTAHVLCCVSCTLSRKEEDPDGCRVLGIWGLSQKLLLSRALPLPLRTLPLPLRALPFLSSLAVVASAAVASATAASAAAAAAASSRSTASDPLQIRSRSAPQRHRRFLPTASTTSPPLPSRCVHNVTATTAIVAWSSCCRCLPAGFLLHRRGALSLLPQSLPCSHGPGHCGSGHRGSGPPWLDGGWRWWSNNGGGSRGGGGRKQRGREEKIWF</sequence>
<feature type="region of interest" description="Disordered" evidence="1">
    <location>
        <begin position="199"/>
        <end position="220"/>
    </location>
</feature>
<organism evidence="2 3">
    <name type="scientific">Vigna angularis var. angularis</name>
    <dbReference type="NCBI Taxonomy" id="157739"/>
    <lineage>
        <taxon>Eukaryota</taxon>
        <taxon>Viridiplantae</taxon>
        <taxon>Streptophyta</taxon>
        <taxon>Embryophyta</taxon>
        <taxon>Tracheophyta</taxon>
        <taxon>Spermatophyta</taxon>
        <taxon>Magnoliopsida</taxon>
        <taxon>eudicotyledons</taxon>
        <taxon>Gunneridae</taxon>
        <taxon>Pentapetalae</taxon>
        <taxon>rosids</taxon>
        <taxon>fabids</taxon>
        <taxon>Fabales</taxon>
        <taxon>Fabaceae</taxon>
        <taxon>Papilionoideae</taxon>
        <taxon>50 kb inversion clade</taxon>
        <taxon>NPAAA clade</taxon>
        <taxon>indigoferoid/millettioid clade</taxon>
        <taxon>Phaseoleae</taxon>
        <taxon>Vigna</taxon>
    </lineage>
</organism>
<reference evidence="2 3" key="1">
    <citation type="journal article" date="2015" name="Sci. Rep.">
        <title>The power of single molecule real-time sequencing technology in the de novo assembly of a eukaryotic genome.</title>
        <authorList>
            <person name="Sakai H."/>
            <person name="Naito K."/>
            <person name="Ogiso-Tanaka E."/>
            <person name="Takahashi Y."/>
            <person name="Iseki K."/>
            <person name="Muto C."/>
            <person name="Satou K."/>
            <person name="Teruya K."/>
            <person name="Shiroma A."/>
            <person name="Shimoji M."/>
            <person name="Hirano T."/>
            <person name="Itoh T."/>
            <person name="Kaga A."/>
            <person name="Tomooka N."/>
        </authorList>
    </citation>
    <scope>NUCLEOTIDE SEQUENCE [LARGE SCALE GENOMIC DNA]</scope>
    <source>
        <strain evidence="3">cv. Shumari</strain>
    </source>
</reference>
<keyword evidence="3" id="KW-1185">Reference proteome</keyword>
<dbReference type="EMBL" id="AP015037">
    <property type="protein sequence ID" value="BAT83914.1"/>
    <property type="molecule type" value="Genomic_DNA"/>
</dbReference>
<feature type="region of interest" description="Disordered" evidence="1">
    <location>
        <begin position="97"/>
        <end position="123"/>
    </location>
</feature>
<accession>A0A0S3RTG8</accession>
<gene>
    <name evidence="2" type="primary">Vigan.04G115600</name>
    <name evidence="2" type="ORF">VIGAN_04115600</name>
</gene>
<dbReference type="AlphaFoldDB" id="A0A0S3RTG8"/>